<evidence type="ECO:0000256" key="1">
    <source>
        <dbReference type="SAM" id="MobiDB-lite"/>
    </source>
</evidence>
<feature type="transmembrane region" description="Helical" evidence="2">
    <location>
        <begin position="20"/>
        <end position="46"/>
    </location>
</feature>
<keyword evidence="4" id="KW-1185">Reference proteome</keyword>
<protein>
    <submittedName>
        <fullName evidence="3">Uncharacterized protein</fullName>
    </submittedName>
</protein>
<evidence type="ECO:0000313" key="3">
    <source>
        <dbReference type="EMBL" id="TDE03080.1"/>
    </source>
</evidence>
<feature type="region of interest" description="Disordered" evidence="1">
    <location>
        <begin position="110"/>
        <end position="139"/>
    </location>
</feature>
<reference evidence="3 4" key="1">
    <citation type="submission" date="2019-03" db="EMBL/GenBank/DDBJ databases">
        <title>Draft genome sequences of novel Actinobacteria.</title>
        <authorList>
            <person name="Sahin N."/>
            <person name="Ay H."/>
            <person name="Saygin H."/>
        </authorList>
    </citation>
    <scope>NUCLEOTIDE SEQUENCE [LARGE SCALE GENOMIC DNA]</scope>
    <source>
        <strain evidence="3 4">5K138</strain>
    </source>
</reference>
<sequence length="139" mass="15719">MAAIGWTGGARSPSPRAWVALFGVSCNAFGYILLPGLGIGALLGWAEHLRRTGGRRHWRWLTFSPFLFTAVLVRDSLLPTDCEPRSCSTPCWPHSYSPHLCRSEIFGRRSRSHWPTPTPRRRRFALDRESPDSSERARS</sequence>
<dbReference type="InParanoid" id="A0A4R5CUH4"/>
<feature type="compositionally biased region" description="Basic and acidic residues" evidence="1">
    <location>
        <begin position="124"/>
        <end position="139"/>
    </location>
</feature>
<keyword evidence="2" id="KW-1133">Transmembrane helix</keyword>
<comment type="caution">
    <text evidence="3">The sequence shown here is derived from an EMBL/GenBank/DDBJ whole genome shotgun (WGS) entry which is preliminary data.</text>
</comment>
<name>A0A4R5CUH4_9ACTN</name>
<dbReference type="OrthoDB" id="3825761at2"/>
<organism evidence="3 4">
    <name type="scientific">Jiangella asiatica</name>
    <dbReference type="NCBI Taxonomy" id="2530372"/>
    <lineage>
        <taxon>Bacteria</taxon>
        <taxon>Bacillati</taxon>
        <taxon>Actinomycetota</taxon>
        <taxon>Actinomycetes</taxon>
        <taxon>Jiangellales</taxon>
        <taxon>Jiangellaceae</taxon>
        <taxon>Jiangella</taxon>
    </lineage>
</organism>
<dbReference type="Proteomes" id="UP000294739">
    <property type="component" value="Unassembled WGS sequence"/>
</dbReference>
<gene>
    <name evidence="3" type="ORF">E1269_20695</name>
</gene>
<keyword evidence="2" id="KW-0812">Transmembrane</keyword>
<accession>A0A4R5CUH4</accession>
<keyword evidence="2" id="KW-0472">Membrane</keyword>
<dbReference type="AlphaFoldDB" id="A0A4R5CUH4"/>
<evidence type="ECO:0000256" key="2">
    <source>
        <dbReference type="SAM" id="Phobius"/>
    </source>
</evidence>
<evidence type="ECO:0000313" key="4">
    <source>
        <dbReference type="Proteomes" id="UP000294739"/>
    </source>
</evidence>
<proteinExistence type="predicted"/>
<dbReference type="EMBL" id="SMKZ01000033">
    <property type="protein sequence ID" value="TDE03080.1"/>
    <property type="molecule type" value="Genomic_DNA"/>
</dbReference>